<accession>A0A8H3GPU3</accession>
<comment type="caution">
    <text evidence="1">The sequence shown here is derived from an EMBL/GenBank/DDBJ whole genome shotgun (WGS) entry which is preliminary data.</text>
</comment>
<dbReference type="AlphaFoldDB" id="A0A8H3GPU3"/>
<evidence type="ECO:0000313" key="1">
    <source>
        <dbReference type="EMBL" id="CAE6459420.1"/>
    </source>
</evidence>
<organism evidence="1 2">
    <name type="scientific">Rhizoctonia solani</name>
    <dbReference type="NCBI Taxonomy" id="456999"/>
    <lineage>
        <taxon>Eukaryota</taxon>
        <taxon>Fungi</taxon>
        <taxon>Dikarya</taxon>
        <taxon>Basidiomycota</taxon>
        <taxon>Agaricomycotina</taxon>
        <taxon>Agaricomycetes</taxon>
        <taxon>Cantharellales</taxon>
        <taxon>Ceratobasidiaceae</taxon>
        <taxon>Rhizoctonia</taxon>
    </lineage>
</organism>
<gene>
    <name evidence="1" type="ORF">RDB_LOCUS157339</name>
</gene>
<reference evidence="1" key="1">
    <citation type="submission" date="2021-01" db="EMBL/GenBank/DDBJ databases">
        <authorList>
            <person name="Kaushik A."/>
        </authorList>
    </citation>
    <scope>NUCLEOTIDE SEQUENCE</scope>
    <source>
        <strain evidence="1">AG1-1C</strain>
    </source>
</reference>
<feature type="non-terminal residue" evidence="1">
    <location>
        <position position="91"/>
    </location>
</feature>
<proteinExistence type="predicted"/>
<sequence>MLDGSSPKTGKIWSKVNLQFKFNDQAFTTLFLLCNMGHHKAILGIKWLDEHNPDIGWGLQILPFLQPEVATITHKEEADKNPLKGIPEKYH</sequence>
<evidence type="ECO:0000313" key="2">
    <source>
        <dbReference type="Proteomes" id="UP000663846"/>
    </source>
</evidence>
<protein>
    <submittedName>
        <fullName evidence="1">Uncharacterized protein</fullName>
    </submittedName>
</protein>
<dbReference type="Proteomes" id="UP000663846">
    <property type="component" value="Unassembled WGS sequence"/>
</dbReference>
<name>A0A8H3GPU3_9AGAM</name>
<dbReference type="EMBL" id="CAJMWS010000699">
    <property type="protein sequence ID" value="CAE6459420.1"/>
    <property type="molecule type" value="Genomic_DNA"/>
</dbReference>